<dbReference type="GO" id="GO:0042597">
    <property type="term" value="C:periplasmic space"/>
    <property type="evidence" value="ECO:0007669"/>
    <property type="project" value="UniProtKB-SubCell"/>
</dbReference>
<evidence type="ECO:0000313" key="6">
    <source>
        <dbReference type="Proteomes" id="UP000246352"/>
    </source>
</evidence>
<dbReference type="Proteomes" id="UP000246352">
    <property type="component" value="Unassembled WGS sequence"/>
</dbReference>
<accession>A0A317PSY4</accession>
<dbReference type="Gene3D" id="3.40.190.10">
    <property type="entry name" value="Periplasmic binding protein-like II"/>
    <property type="match status" value="1"/>
</dbReference>
<comment type="caution">
    <text evidence="5">The sequence shown here is derived from an EMBL/GenBank/DDBJ whole genome shotgun (WGS) entry which is preliminary data.</text>
</comment>
<dbReference type="RefSeq" id="WP_110031682.1">
    <property type="nucleotide sequence ID" value="NZ_QGTR01000002.1"/>
</dbReference>
<dbReference type="PANTHER" id="PTHR43649:SF12">
    <property type="entry name" value="DIACETYLCHITOBIOSE BINDING PROTEIN DASA"/>
    <property type="match status" value="1"/>
</dbReference>
<dbReference type="InterPro" id="IPR050490">
    <property type="entry name" value="Bact_solute-bd_prot1"/>
</dbReference>
<evidence type="ECO:0000256" key="4">
    <source>
        <dbReference type="SAM" id="SignalP"/>
    </source>
</evidence>
<dbReference type="InterPro" id="IPR006059">
    <property type="entry name" value="SBP"/>
</dbReference>
<feature type="signal peptide" evidence="4">
    <location>
        <begin position="1"/>
        <end position="22"/>
    </location>
</feature>
<evidence type="ECO:0000256" key="2">
    <source>
        <dbReference type="ARBA" id="ARBA00008520"/>
    </source>
</evidence>
<organism evidence="5 6">
    <name type="scientific">Hoeflea marina</name>
    <dbReference type="NCBI Taxonomy" id="274592"/>
    <lineage>
        <taxon>Bacteria</taxon>
        <taxon>Pseudomonadati</taxon>
        <taxon>Pseudomonadota</taxon>
        <taxon>Alphaproteobacteria</taxon>
        <taxon>Hyphomicrobiales</taxon>
        <taxon>Rhizobiaceae</taxon>
        <taxon>Hoeflea</taxon>
    </lineage>
</organism>
<dbReference type="EMBL" id="QGTR01000002">
    <property type="protein sequence ID" value="PWW01934.1"/>
    <property type="molecule type" value="Genomic_DNA"/>
</dbReference>
<feature type="chain" id="PRO_5016363899" evidence="4">
    <location>
        <begin position="23"/>
        <end position="404"/>
    </location>
</feature>
<keyword evidence="3" id="KW-0574">Periplasm</keyword>
<dbReference type="SUPFAM" id="SSF53850">
    <property type="entry name" value="Periplasmic binding protein-like II"/>
    <property type="match status" value="1"/>
</dbReference>
<evidence type="ECO:0000256" key="3">
    <source>
        <dbReference type="ARBA" id="ARBA00022764"/>
    </source>
</evidence>
<dbReference type="PANTHER" id="PTHR43649">
    <property type="entry name" value="ARABINOSE-BINDING PROTEIN-RELATED"/>
    <property type="match status" value="1"/>
</dbReference>
<evidence type="ECO:0000313" key="5">
    <source>
        <dbReference type="EMBL" id="PWW01934.1"/>
    </source>
</evidence>
<comment type="similarity">
    <text evidence="2">Belongs to the bacterial solute-binding protein 1 family.</text>
</comment>
<gene>
    <name evidence="5" type="ORF">DFR52_102599</name>
</gene>
<reference evidence="5 6" key="1">
    <citation type="submission" date="2018-05" db="EMBL/GenBank/DDBJ databases">
        <title>Genomic Encyclopedia of Type Strains, Phase IV (KMG-IV): sequencing the most valuable type-strain genomes for metagenomic binning, comparative biology and taxonomic classification.</title>
        <authorList>
            <person name="Goeker M."/>
        </authorList>
    </citation>
    <scope>NUCLEOTIDE SEQUENCE [LARGE SCALE GENOMIC DNA]</scope>
    <source>
        <strain evidence="5 6">DSM 16791</strain>
    </source>
</reference>
<dbReference type="OrthoDB" id="7532544at2"/>
<proteinExistence type="inferred from homology"/>
<evidence type="ECO:0000256" key="1">
    <source>
        <dbReference type="ARBA" id="ARBA00004418"/>
    </source>
</evidence>
<dbReference type="AlphaFoldDB" id="A0A317PSY4"/>
<protein>
    <submittedName>
        <fullName evidence="5">Carbohydrate ABC transporter substrate-binding protein (CUT1 family)</fullName>
    </submittedName>
</protein>
<dbReference type="Pfam" id="PF01547">
    <property type="entry name" value="SBP_bac_1"/>
    <property type="match status" value="1"/>
</dbReference>
<comment type="subcellular location">
    <subcellularLocation>
        <location evidence="1">Periplasm</location>
    </subcellularLocation>
</comment>
<keyword evidence="4" id="KW-0732">Signal</keyword>
<name>A0A317PSY4_9HYPH</name>
<keyword evidence="6" id="KW-1185">Reference proteome</keyword>
<sequence length="404" mass="43994">MKFEKFTLGLTLLMLSATTAAADCAFKNEIPIKAITSAFPAYKAIADNMQECGNVQVELDQEVRTKSAPALAANPALYHISSVHNGTIVPLLNQDTIRPLDDLVAKYGQGLNPNQLIKIDGKIMAIAFMVNMQHLMYRKDIFADLGIEVPTDYEQVLAAAKKIKEAGVVDYPLGATWMADWNIGIDFDNLFVGYGGEFVNDDNTPAVNSEAGRKTLEMMRKLSEYMNPEYLVADATYVQQQFQQKKIAFSNFWASRAAKMDDPAESQVIGLIGTASAPAAVPGGIPAVMFSWDGIAIAKNITDEEAEAAFRVALEGGDTEMVKENNDLAVWLIDGYQPTEMAKGAIETIQNGAKPNPSTVWRGLINDAIEKNVVEFMTGKKTVDQTLTDIEAAYTTSAKEAGLL</sequence>